<evidence type="ECO:0000256" key="4">
    <source>
        <dbReference type="ARBA" id="ARBA00022643"/>
    </source>
</evidence>
<dbReference type="AlphaFoldDB" id="A0A857DHP4"/>
<reference evidence="16 17" key="1">
    <citation type="submission" date="2019-12" db="EMBL/GenBank/DDBJ databases">
        <title>Sequence classification of anaerobic respiratory reductive dehalogenases: First we see many, then we see few.</title>
        <authorList>
            <person name="Molenda O."/>
            <person name="Puentes Jacome L.A."/>
            <person name="Cao X."/>
            <person name="Nesbo C.L."/>
            <person name="Tang S."/>
            <person name="Morson N."/>
            <person name="Patron J."/>
            <person name="Lomheim L."/>
            <person name="Wishart D.S."/>
            <person name="Edwards E.A."/>
        </authorList>
    </citation>
    <scope>NUCLEOTIDE SEQUENCE [LARGE SCALE GENOMIC DNA]</scope>
    <source>
        <strain evidence="16 17">12DCA</strain>
    </source>
</reference>
<evidence type="ECO:0000256" key="9">
    <source>
        <dbReference type="ARBA" id="ARBA00022827"/>
    </source>
</evidence>
<keyword evidence="11" id="KW-0511">Multifunctional enzyme</keyword>
<keyword evidence="9 14" id="KW-0274">FAD</keyword>
<dbReference type="InterPro" id="IPR002606">
    <property type="entry name" value="Riboflavin_kinase_bac"/>
</dbReference>
<sequence>MEVCTLIPGQKFEPTVLALGNFDGIHLGHQELLKDGLEKARSLKTLFSVLLFDPHPLKVLHPDRKLELITGKDEKIMLFEKFGVDKVFLLPFSLEFAETTPQEFVENILLKIGVVHVTVGFNYSFGCHGKGKPGDLEKFGEAYNFGVSVVQAQMLDDRVISSTEIRRALLNGDIDLAKSMMGRAPTIIGTVVHGDGRGRDIGFPTANIETHEDLLIPKNGVYAVTAEIDGRIYGGMMNIGIVPTFKTGQEKIIEIHFFDFHGDLYRKDLFIDIQARLRAEKKFSGVREITEQLGKDMEAAKQKLQKQNFTKFME</sequence>
<dbReference type="Pfam" id="PF01687">
    <property type="entry name" value="Flavokinase"/>
    <property type="match status" value="1"/>
</dbReference>
<dbReference type="InterPro" id="IPR015865">
    <property type="entry name" value="Riboflavin_kinase_bac/euk"/>
</dbReference>
<dbReference type="PANTHER" id="PTHR22749:SF6">
    <property type="entry name" value="RIBOFLAVIN KINASE"/>
    <property type="match status" value="1"/>
</dbReference>
<dbReference type="CDD" id="cd02064">
    <property type="entry name" value="FAD_synthetase_N"/>
    <property type="match status" value="1"/>
</dbReference>
<keyword evidence="6 14" id="KW-0548">Nucleotidyltransferase</keyword>
<dbReference type="PIRSF" id="PIRSF004491">
    <property type="entry name" value="FAD_Synth"/>
    <property type="match status" value="1"/>
</dbReference>
<evidence type="ECO:0000256" key="6">
    <source>
        <dbReference type="ARBA" id="ARBA00022695"/>
    </source>
</evidence>
<evidence type="ECO:0000259" key="15">
    <source>
        <dbReference type="SMART" id="SM00904"/>
    </source>
</evidence>
<dbReference type="EC" id="2.7.1.26" evidence="14"/>
<dbReference type="FunFam" id="3.40.50.620:FF:000021">
    <property type="entry name" value="Riboflavin biosynthesis protein"/>
    <property type="match status" value="1"/>
</dbReference>
<keyword evidence="10 14" id="KW-0067">ATP-binding</keyword>
<name>A0A857DHP4_9FIRM</name>
<keyword evidence="5 14" id="KW-0808">Transferase</keyword>
<keyword evidence="7 14" id="KW-0547">Nucleotide-binding</keyword>
<protein>
    <recommendedName>
        <fullName evidence="14">Riboflavin biosynthesis protein</fullName>
    </recommendedName>
    <domain>
        <recommendedName>
            <fullName evidence="14">Riboflavin kinase</fullName>
            <ecNumber evidence="14">2.7.1.26</ecNumber>
        </recommendedName>
        <alternativeName>
            <fullName evidence="14">Flavokinase</fullName>
        </alternativeName>
    </domain>
    <domain>
        <recommendedName>
            <fullName evidence="14">FMN adenylyltransferase</fullName>
            <ecNumber evidence="14">2.7.7.2</ecNumber>
        </recommendedName>
        <alternativeName>
            <fullName evidence="14">FAD pyrophosphorylase</fullName>
        </alternativeName>
        <alternativeName>
            <fullName evidence="14">FAD synthase</fullName>
        </alternativeName>
    </domain>
</protein>
<evidence type="ECO:0000256" key="14">
    <source>
        <dbReference type="PIRNR" id="PIRNR004491"/>
    </source>
</evidence>
<dbReference type="NCBIfam" id="NF004162">
    <property type="entry name" value="PRK05627.1-5"/>
    <property type="match status" value="1"/>
</dbReference>
<evidence type="ECO:0000256" key="11">
    <source>
        <dbReference type="ARBA" id="ARBA00023268"/>
    </source>
</evidence>
<feature type="domain" description="Riboflavin kinase" evidence="15">
    <location>
        <begin position="180"/>
        <end position="305"/>
    </location>
</feature>
<comment type="pathway">
    <text evidence="2 14">Cofactor biosynthesis; FMN biosynthesis; FMN from riboflavin (ATP route): step 1/1.</text>
</comment>
<dbReference type="Proteomes" id="UP000430508">
    <property type="component" value="Chromosome"/>
</dbReference>
<dbReference type="SMART" id="SM00904">
    <property type="entry name" value="Flavokinase"/>
    <property type="match status" value="1"/>
</dbReference>
<dbReference type="EMBL" id="CP046996">
    <property type="protein sequence ID" value="QHA00221.1"/>
    <property type="molecule type" value="Genomic_DNA"/>
</dbReference>
<comment type="catalytic activity">
    <reaction evidence="13 14">
        <text>FMN + ATP + H(+) = FAD + diphosphate</text>
        <dbReference type="Rhea" id="RHEA:17237"/>
        <dbReference type="ChEBI" id="CHEBI:15378"/>
        <dbReference type="ChEBI" id="CHEBI:30616"/>
        <dbReference type="ChEBI" id="CHEBI:33019"/>
        <dbReference type="ChEBI" id="CHEBI:57692"/>
        <dbReference type="ChEBI" id="CHEBI:58210"/>
        <dbReference type="EC" id="2.7.7.2"/>
    </reaction>
</comment>
<comment type="pathway">
    <text evidence="1 14">Cofactor biosynthesis; FAD biosynthesis; FAD from FMN: step 1/1.</text>
</comment>
<evidence type="ECO:0000313" key="17">
    <source>
        <dbReference type="Proteomes" id="UP000430508"/>
    </source>
</evidence>
<dbReference type="NCBIfam" id="TIGR00083">
    <property type="entry name" value="ribF"/>
    <property type="match status" value="1"/>
</dbReference>
<dbReference type="NCBIfam" id="NF004160">
    <property type="entry name" value="PRK05627.1-3"/>
    <property type="match status" value="1"/>
</dbReference>
<dbReference type="InterPro" id="IPR023468">
    <property type="entry name" value="Riboflavin_kinase"/>
</dbReference>
<dbReference type="InterPro" id="IPR023465">
    <property type="entry name" value="Riboflavin_kinase_dom_sf"/>
</dbReference>
<dbReference type="Gene3D" id="3.40.50.620">
    <property type="entry name" value="HUPs"/>
    <property type="match status" value="1"/>
</dbReference>
<proteinExistence type="inferred from homology"/>
<dbReference type="SUPFAM" id="SSF52374">
    <property type="entry name" value="Nucleotidylyl transferase"/>
    <property type="match status" value="1"/>
</dbReference>
<dbReference type="SUPFAM" id="SSF82114">
    <property type="entry name" value="Riboflavin kinase-like"/>
    <property type="match status" value="1"/>
</dbReference>
<dbReference type="InterPro" id="IPR014729">
    <property type="entry name" value="Rossmann-like_a/b/a_fold"/>
</dbReference>
<comment type="catalytic activity">
    <reaction evidence="12 14">
        <text>riboflavin + ATP = FMN + ADP + H(+)</text>
        <dbReference type="Rhea" id="RHEA:14357"/>
        <dbReference type="ChEBI" id="CHEBI:15378"/>
        <dbReference type="ChEBI" id="CHEBI:30616"/>
        <dbReference type="ChEBI" id="CHEBI:57986"/>
        <dbReference type="ChEBI" id="CHEBI:58210"/>
        <dbReference type="ChEBI" id="CHEBI:456216"/>
        <dbReference type="EC" id="2.7.1.26"/>
    </reaction>
</comment>
<dbReference type="PANTHER" id="PTHR22749">
    <property type="entry name" value="RIBOFLAVIN KINASE/FMN ADENYLYLTRANSFERASE"/>
    <property type="match status" value="1"/>
</dbReference>
<dbReference type="GO" id="GO:0003919">
    <property type="term" value="F:FMN adenylyltransferase activity"/>
    <property type="evidence" value="ECO:0007669"/>
    <property type="project" value="UniProtKB-UniRule"/>
</dbReference>
<dbReference type="EC" id="2.7.7.2" evidence="14"/>
<evidence type="ECO:0000256" key="7">
    <source>
        <dbReference type="ARBA" id="ARBA00022741"/>
    </source>
</evidence>
<dbReference type="GO" id="GO:0009231">
    <property type="term" value="P:riboflavin biosynthetic process"/>
    <property type="evidence" value="ECO:0007669"/>
    <property type="project" value="InterPro"/>
</dbReference>
<dbReference type="RefSeq" id="WP_025205416.1">
    <property type="nucleotide sequence ID" value="NZ_CP046996.1"/>
</dbReference>
<dbReference type="GO" id="GO:0005524">
    <property type="term" value="F:ATP binding"/>
    <property type="evidence" value="ECO:0007669"/>
    <property type="project" value="UniProtKB-UniRule"/>
</dbReference>
<dbReference type="UniPathway" id="UPA00276">
    <property type="reaction ID" value="UER00406"/>
</dbReference>
<dbReference type="GO" id="GO:0008531">
    <property type="term" value="F:riboflavin kinase activity"/>
    <property type="evidence" value="ECO:0007669"/>
    <property type="project" value="UniProtKB-UniRule"/>
</dbReference>
<dbReference type="Pfam" id="PF06574">
    <property type="entry name" value="FAD_syn"/>
    <property type="match status" value="1"/>
</dbReference>
<evidence type="ECO:0000256" key="10">
    <source>
        <dbReference type="ARBA" id="ARBA00022840"/>
    </source>
</evidence>
<dbReference type="GO" id="GO:0006747">
    <property type="term" value="P:FAD biosynthetic process"/>
    <property type="evidence" value="ECO:0007669"/>
    <property type="project" value="UniProtKB-UniRule"/>
</dbReference>
<dbReference type="InterPro" id="IPR015864">
    <property type="entry name" value="FAD_synthase"/>
</dbReference>
<comment type="similarity">
    <text evidence="14">Belongs to the ribF family.</text>
</comment>
<evidence type="ECO:0000256" key="13">
    <source>
        <dbReference type="ARBA" id="ARBA00049494"/>
    </source>
</evidence>
<evidence type="ECO:0000256" key="5">
    <source>
        <dbReference type="ARBA" id="ARBA00022679"/>
    </source>
</evidence>
<gene>
    <name evidence="16" type="ORF">GQ588_05930</name>
</gene>
<organism evidence="16 17">
    <name type="scientific">Dehalobacter restrictus</name>
    <dbReference type="NCBI Taxonomy" id="55583"/>
    <lineage>
        <taxon>Bacteria</taxon>
        <taxon>Bacillati</taxon>
        <taxon>Bacillota</taxon>
        <taxon>Clostridia</taxon>
        <taxon>Eubacteriales</taxon>
        <taxon>Desulfitobacteriaceae</taxon>
        <taxon>Dehalobacter</taxon>
    </lineage>
</organism>
<evidence type="ECO:0000256" key="3">
    <source>
        <dbReference type="ARBA" id="ARBA00022630"/>
    </source>
</evidence>
<evidence type="ECO:0000256" key="8">
    <source>
        <dbReference type="ARBA" id="ARBA00022777"/>
    </source>
</evidence>
<evidence type="ECO:0000256" key="12">
    <source>
        <dbReference type="ARBA" id="ARBA00047880"/>
    </source>
</evidence>
<evidence type="ECO:0000313" key="16">
    <source>
        <dbReference type="EMBL" id="QHA00221.1"/>
    </source>
</evidence>
<evidence type="ECO:0000256" key="2">
    <source>
        <dbReference type="ARBA" id="ARBA00005201"/>
    </source>
</evidence>
<evidence type="ECO:0000256" key="1">
    <source>
        <dbReference type="ARBA" id="ARBA00004726"/>
    </source>
</evidence>
<keyword evidence="8 14" id="KW-0418">Kinase</keyword>
<dbReference type="GO" id="GO:0009398">
    <property type="term" value="P:FMN biosynthetic process"/>
    <property type="evidence" value="ECO:0007669"/>
    <property type="project" value="UniProtKB-UniRule"/>
</dbReference>
<dbReference type="UniPathway" id="UPA00277">
    <property type="reaction ID" value="UER00407"/>
</dbReference>
<keyword evidence="4 14" id="KW-0288">FMN</keyword>
<dbReference type="Gene3D" id="2.40.30.30">
    <property type="entry name" value="Riboflavin kinase-like"/>
    <property type="match status" value="1"/>
</dbReference>
<accession>A0A857DHP4</accession>
<keyword evidence="3 14" id="KW-0285">Flavoprotein</keyword>